<feature type="site" description="Important for bifunctional activity" evidence="3">
    <location>
        <begin position="114"/>
        <end position="115"/>
    </location>
</feature>
<dbReference type="HAMAP" id="MF_00146">
    <property type="entry name" value="dCTP_deaminase"/>
    <property type="match status" value="1"/>
</dbReference>
<comment type="pathway">
    <text evidence="3">Pyrimidine metabolism; dUMP biosynthesis; dUMP from dCTP: step 1/1.</text>
</comment>
<dbReference type="AlphaFoldDB" id="A0AA97FCG1"/>
<dbReference type="RefSeq" id="WP_317137251.1">
    <property type="nucleotide sequence ID" value="NZ_CP043875.1"/>
</dbReference>
<feature type="binding site" evidence="3">
    <location>
        <position position="159"/>
    </location>
    <ligand>
        <name>dCTP</name>
        <dbReference type="ChEBI" id="CHEBI:61481"/>
    </ligand>
</feature>
<dbReference type="GO" id="GO:0000166">
    <property type="term" value="F:nucleotide binding"/>
    <property type="evidence" value="ECO:0007669"/>
    <property type="project" value="UniProtKB-KW"/>
</dbReference>
<dbReference type="GeneID" id="85229050"/>
<dbReference type="PANTHER" id="PTHR42680:SF3">
    <property type="entry name" value="DCTP DEAMINASE"/>
    <property type="match status" value="1"/>
</dbReference>
<keyword evidence="2 3" id="KW-0546">Nucleotide metabolism</keyword>
<keyword evidence="5" id="KW-1185">Reference proteome</keyword>
<dbReference type="PANTHER" id="PTHR42680">
    <property type="entry name" value="DCTP DEAMINASE"/>
    <property type="match status" value="1"/>
</dbReference>
<feature type="binding site" evidence="3">
    <location>
        <position position="166"/>
    </location>
    <ligand>
        <name>dCTP</name>
        <dbReference type="ChEBI" id="CHEBI:61481"/>
    </ligand>
</feature>
<evidence type="ECO:0000313" key="4">
    <source>
        <dbReference type="EMBL" id="WOF15678.1"/>
    </source>
</evidence>
<accession>A0AA97FCG1</accession>
<protein>
    <recommendedName>
        <fullName evidence="3">dCTP deaminase, dUMP-forming</fullName>
        <ecNumber evidence="3">3.5.4.30</ecNumber>
    </recommendedName>
    <alternativeName>
        <fullName evidence="3">Bifunctional dCTP deaminase:dUTPase</fullName>
    </alternativeName>
    <alternativeName>
        <fullName evidence="3">DCD-DUT</fullName>
    </alternativeName>
</protein>
<feature type="binding site" evidence="3">
    <location>
        <position position="117"/>
    </location>
    <ligand>
        <name>dCTP</name>
        <dbReference type="ChEBI" id="CHEBI:61481"/>
    </ligand>
</feature>
<feature type="binding site" evidence="3">
    <location>
        <begin position="125"/>
        <end position="127"/>
    </location>
    <ligand>
        <name>dCTP</name>
        <dbReference type="ChEBI" id="CHEBI:61481"/>
    </ligand>
</feature>
<dbReference type="GO" id="GO:0008829">
    <property type="term" value="F:dCTP deaminase activity"/>
    <property type="evidence" value="ECO:0007669"/>
    <property type="project" value="InterPro"/>
</dbReference>
<evidence type="ECO:0000256" key="3">
    <source>
        <dbReference type="HAMAP-Rule" id="MF_00146"/>
    </source>
</evidence>
<dbReference type="GO" id="GO:0033973">
    <property type="term" value="F:dCTP deaminase (dUMP-forming) activity"/>
    <property type="evidence" value="ECO:0007669"/>
    <property type="project" value="UniProtKB-UniRule"/>
</dbReference>
<proteinExistence type="inferred from homology"/>
<feature type="active site" description="Proton donor/acceptor" evidence="3">
    <location>
        <position position="127"/>
    </location>
</feature>
<comment type="subunit">
    <text evidence="3">Homotrimer.</text>
</comment>
<gene>
    <name evidence="3 4" type="primary">dcd</name>
    <name evidence="4" type="ORF">F1737_02735</name>
</gene>
<dbReference type="EMBL" id="CP043875">
    <property type="protein sequence ID" value="WOF15678.1"/>
    <property type="molecule type" value="Genomic_DNA"/>
</dbReference>
<name>A0AA97FCG1_9EURY</name>
<evidence type="ECO:0000256" key="1">
    <source>
        <dbReference type="ARBA" id="ARBA00022801"/>
    </source>
</evidence>
<dbReference type="EC" id="3.5.4.30" evidence="3"/>
<dbReference type="InterPro" id="IPR011962">
    <property type="entry name" value="dCTP_deaminase"/>
</dbReference>
<dbReference type="Pfam" id="PF22769">
    <property type="entry name" value="DCD"/>
    <property type="match status" value="1"/>
</dbReference>
<dbReference type="InterPro" id="IPR033704">
    <property type="entry name" value="dUTPase_trimeric"/>
</dbReference>
<sequence>MILVDWQIHDRIKRGFIGVEPFDEKFIQPNSLDIRLGNHFVWYDECDEVIDPYNGESITSNVSEKVSDYIDIYPGMFVLAETFESIRLPDDIVATIEGKSSIARFGITLHQTGGWIDAGFSGTITLEIYNANQRPVRLYAGMPIGQLVFYPTERASKPYGSKGDAKYFNQKNATLSRYYKNSRQENSKLDNLNTEEH</sequence>
<dbReference type="GO" id="GO:0006226">
    <property type="term" value="P:dUMP biosynthetic process"/>
    <property type="evidence" value="ECO:0007669"/>
    <property type="project" value="UniProtKB-UniRule"/>
</dbReference>
<dbReference type="SUPFAM" id="SSF51283">
    <property type="entry name" value="dUTPase-like"/>
    <property type="match status" value="1"/>
</dbReference>
<dbReference type="NCBIfam" id="TIGR02274">
    <property type="entry name" value="dCTP_deam"/>
    <property type="match status" value="1"/>
</dbReference>
<comment type="similarity">
    <text evidence="3">Belongs to the dCTP deaminase family.</text>
</comment>
<feature type="binding site" evidence="3">
    <location>
        <position position="146"/>
    </location>
    <ligand>
        <name>dCTP</name>
        <dbReference type="ChEBI" id="CHEBI:61481"/>
    </ligand>
</feature>
<keyword evidence="3" id="KW-0547">Nucleotide-binding</keyword>
<keyword evidence="1 3" id="KW-0378">Hydrolase</keyword>
<dbReference type="Gene3D" id="2.70.40.10">
    <property type="match status" value="1"/>
</dbReference>
<dbReference type="KEGG" id="mefw:F1737_02735"/>
<dbReference type="InterPro" id="IPR036157">
    <property type="entry name" value="dUTPase-like_sf"/>
</dbReference>
<dbReference type="Proteomes" id="UP001301797">
    <property type="component" value="Chromosome"/>
</dbReference>
<reference evidence="4 5" key="1">
    <citation type="submission" date="2019-09" db="EMBL/GenBank/DDBJ databases">
        <title>The complete genome of Methanoplanus sp. FWC-SCC4.</title>
        <authorList>
            <person name="Chen S.-C."/>
            <person name="Zhou Y.-Z."/>
            <person name="Lai M.-C."/>
        </authorList>
    </citation>
    <scope>NUCLEOTIDE SEQUENCE [LARGE SCALE GENOMIC DNA]</scope>
    <source>
        <strain evidence="4 5">FWC-SCC4</strain>
    </source>
</reference>
<organism evidence="4 5">
    <name type="scientific">Methanochimaera problematica</name>
    <dbReference type="NCBI Taxonomy" id="2609417"/>
    <lineage>
        <taxon>Archaea</taxon>
        <taxon>Methanobacteriati</taxon>
        <taxon>Methanobacteriota</taxon>
        <taxon>Stenosarchaea group</taxon>
        <taxon>Methanomicrobia</taxon>
        <taxon>Methanomicrobiales</taxon>
        <taxon>Methanomicrobiaceae</taxon>
        <taxon>Methanochimaera</taxon>
    </lineage>
</organism>
<dbReference type="GO" id="GO:0006229">
    <property type="term" value="P:dUTP biosynthetic process"/>
    <property type="evidence" value="ECO:0007669"/>
    <property type="project" value="InterPro"/>
</dbReference>
<feature type="binding site" evidence="3">
    <location>
        <position position="170"/>
    </location>
    <ligand>
        <name>dCTP</name>
        <dbReference type="ChEBI" id="CHEBI:61481"/>
    </ligand>
</feature>
<feature type="binding site" evidence="3">
    <location>
        <begin position="99"/>
        <end position="104"/>
    </location>
    <ligand>
        <name>dCTP</name>
        <dbReference type="ChEBI" id="CHEBI:61481"/>
    </ligand>
</feature>
<evidence type="ECO:0000313" key="5">
    <source>
        <dbReference type="Proteomes" id="UP001301797"/>
    </source>
</evidence>
<evidence type="ECO:0000256" key="2">
    <source>
        <dbReference type="ARBA" id="ARBA00023080"/>
    </source>
</evidence>
<comment type="function">
    <text evidence="3">Bifunctional enzyme that catalyzes both the deamination of dCTP to dUTP and the hydrolysis of dUTP to dUMP without releasing the toxic dUTP intermediate.</text>
</comment>
<dbReference type="CDD" id="cd07557">
    <property type="entry name" value="trimeric_dUTPase"/>
    <property type="match status" value="1"/>
</dbReference>
<comment type="catalytic activity">
    <reaction evidence="3">
        <text>dCTP + 2 H2O = dUMP + NH4(+) + diphosphate</text>
        <dbReference type="Rhea" id="RHEA:19205"/>
        <dbReference type="ChEBI" id="CHEBI:15377"/>
        <dbReference type="ChEBI" id="CHEBI:28938"/>
        <dbReference type="ChEBI" id="CHEBI:33019"/>
        <dbReference type="ChEBI" id="CHEBI:61481"/>
        <dbReference type="ChEBI" id="CHEBI:246422"/>
        <dbReference type="EC" id="3.5.4.30"/>
    </reaction>
</comment>